<reference evidence="1 2" key="1">
    <citation type="submission" date="2024-06" db="EMBL/GenBank/DDBJ databases">
        <title>Genomic Encyclopedia of Type Strains, Phase V (KMG-V): Genome sequencing to study the core and pangenomes of soil and plant-associated prokaryotes.</title>
        <authorList>
            <person name="Whitman W."/>
        </authorList>
    </citation>
    <scope>NUCLEOTIDE SEQUENCE [LARGE SCALE GENOMIC DNA]</scope>
    <source>
        <strain evidence="1 2">USDA 160</strain>
    </source>
</reference>
<evidence type="ECO:0000313" key="1">
    <source>
        <dbReference type="EMBL" id="MET4726174.1"/>
    </source>
</evidence>
<gene>
    <name evidence="1" type="ORF">ABIF63_010280</name>
</gene>
<dbReference type="Proteomes" id="UP001549291">
    <property type="component" value="Unassembled WGS sequence"/>
</dbReference>
<proteinExistence type="predicted"/>
<dbReference type="EMBL" id="JBEPTQ010000002">
    <property type="protein sequence ID" value="MET4726174.1"/>
    <property type="molecule type" value="Genomic_DNA"/>
</dbReference>
<sequence length="96" mass="11239">MGKFKIMVARIEMISPNERGEDIRLTFQFESRQTSFALPIFLNSCEFDDTEIVEVARSKLHDVFWQLCSQCEDWQLSDAERRELAKINVRPGVNRA</sequence>
<protein>
    <submittedName>
        <fullName evidence="1">Uncharacterized protein</fullName>
    </submittedName>
</protein>
<keyword evidence="2" id="KW-1185">Reference proteome</keyword>
<accession>A0ABV2SCT6</accession>
<organism evidence="1 2">
    <name type="scientific">Bradyrhizobium japonicum</name>
    <dbReference type="NCBI Taxonomy" id="375"/>
    <lineage>
        <taxon>Bacteria</taxon>
        <taxon>Pseudomonadati</taxon>
        <taxon>Pseudomonadota</taxon>
        <taxon>Alphaproteobacteria</taxon>
        <taxon>Hyphomicrobiales</taxon>
        <taxon>Nitrobacteraceae</taxon>
        <taxon>Bradyrhizobium</taxon>
    </lineage>
</organism>
<evidence type="ECO:0000313" key="2">
    <source>
        <dbReference type="Proteomes" id="UP001549291"/>
    </source>
</evidence>
<name>A0ABV2SCT6_BRAJP</name>
<comment type="caution">
    <text evidence="1">The sequence shown here is derived from an EMBL/GenBank/DDBJ whole genome shotgun (WGS) entry which is preliminary data.</text>
</comment>